<dbReference type="InterPro" id="IPR001789">
    <property type="entry name" value="Sig_transdc_resp-reg_receiver"/>
</dbReference>
<gene>
    <name evidence="4" type="ORF">DES52_11074</name>
</gene>
<dbReference type="Pfam" id="PF00072">
    <property type="entry name" value="Response_reg"/>
    <property type="match status" value="1"/>
</dbReference>
<keyword evidence="1 2" id="KW-0597">Phosphoprotein</keyword>
<feature type="domain" description="Response regulatory" evidence="3">
    <location>
        <begin position="3"/>
        <end position="108"/>
    </location>
</feature>
<name>A0A318SGB1_9DEIO</name>
<dbReference type="PANTHER" id="PTHR44591">
    <property type="entry name" value="STRESS RESPONSE REGULATOR PROTEIN 1"/>
    <property type="match status" value="1"/>
</dbReference>
<protein>
    <submittedName>
        <fullName evidence="4">Response regulator receiver domain-containing protein</fullName>
    </submittedName>
</protein>
<dbReference type="SUPFAM" id="SSF52172">
    <property type="entry name" value="CheY-like"/>
    <property type="match status" value="1"/>
</dbReference>
<reference evidence="4 5" key="1">
    <citation type="submission" date="2018-06" db="EMBL/GenBank/DDBJ databases">
        <title>Genomic Encyclopedia of Type Strains, Phase IV (KMG-IV): sequencing the most valuable type-strain genomes for metagenomic binning, comparative biology and taxonomic classification.</title>
        <authorList>
            <person name="Goeker M."/>
        </authorList>
    </citation>
    <scope>NUCLEOTIDE SEQUENCE [LARGE SCALE GENOMIC DNA]</scope>
    <source>
        <strain evidence="4 5">DSM 18048</strain>
    </source>
</reference>
<dbReference type="EMBL" id="QJSX01000010">
    <property type="protein sequence ID" value="PYE53091.1"/>
    <property type="molecule type" value="Genomic_DNA"/>
</dbReference>
<accession>A0A318SGB1</accession>
<keyword evidence="5" id="KW-1185">Reference proteome</keyword>
<dbReference type="AlphaFoldDB" id="A0A318SGB1"/>
<dbReference type="RefSeq" id="WP_110887300.1">
    <property type="nucleotide sequence ID" value="NZ_QJSX01000010.1"/>
</dbReference>
<evidence type="ECO:0000256" key="2">
    <source>
        <dbReference type="PROSITE-ProRule" id="PRU00169"/>
    </source>
</evidence>
<evidence type="ECO:0000313" key="5">
    <source>
        <dbReference type="Proteomes" id="UP000248326"/>
    </source>
</evidence>
<organism evidence="4 5">
    <name type="scientific">Deinococcus yavapaiensis KR-236</name>
    <dbReference type="NCBI Taxonomy" id="694435"/>
    <lineage>
        <taxon>Bacteria</taxon>
        <taxon>Thermotogati</taxon>
        <taxon>Deinococcota</taxon>
        <taxon>Deinococci</taxon>
        <taxon>Deinococcales</taxon>
        <taxon>Deinococcaceae</taxon>
        <taxon>Deinococcus</taxon>
    </lineage>
</organism>
<dbReference type="SMART" id="SM00448">
    <property type="entry name" value="REC"/>
    <property type="match status" value="1"/>
</dbReference>
<dbReference type="Proteomes" id="UP000248326">
    <property type="component" value="Unassembled WGS sequence"/>
</dbReference>
<sequence length="113" mass="12115">MTSVLVVDDEPQLLELLALILRSRGFEVFTATSGVQALDLVERLSPSVVVCDVLSAPLRGLDVERALASRPNPPGFVLIGAAFAPPNVPCLPKPFRPADLFALIESLVRVPRS</sequence>
<dbReference type="InterPro" id="IPR011006">
    <property type="entry name" value="CheY-like_superfamily"/>
</dbReference>
<evidence type="ECO:0000256" key="1">
    <source>
        <dbReference type="ARBA" id="ARBA00022553"/>
    </source>
</evidence>
<comment type="caution">
    <text evidence="4">The sequence shown here is derived from an EMBL/GenBank/DDBJ whole genome shotgun (WGS) entry which is preliminary data.</text>
</comment>
<dbReference type="GO" id="GO:0000160">
    <property type="term" value="P:phosphorelay signal transduction system"/>
    <property type="evidence" value="ECO:0007669"/>
    <property type="project" value="InterPro"/>
</dbReference>
<dbReference type="OrthoDB" id="569699at2"/>
<evidence type="ECO:0000313" key="4">
    <source>
        <dbReference type="EMBL" id="PYE53091.1"/>
    </source>
</evidence>
<proteinExistence type="predicted"/>
<dbReference type="PROSITE" id="PS50110">
    <property type="entry name" value="RESPONSE_REGULATORY"/>
    <property type="match status" value="1"/>
</dbReference>
<dbReference type="Gene3D" id="3.40.50.2300">
    <property type="match status" value="1"/>
</dbReference>
<dbReference type="PANTHER" id="PTHR44591:SF3">
    <property type="entry name" value="RESPONSE REGULATORY DOMAIN-CONTAINING PROTEIN"/>
    <property type="match status" value="1"/>
</dbReference>
<feature type="modified residue" description="4-aspartylphosphate" evidence="2">
    <location>
        <position position="52"/>
    </location>
</feature>
<dbReference type="InterPro" id="IPR050595">
    <property type="entry name" value="Bact_response_regulator"/>
</dbReference>
<evidence type="ECO:0000259" key="3">
    <source>
        <dbReference type="PROSITE" id="PS50110"/>
    </source>
</evidence>